<gene>
    <name evidence="2" type="ORF">EYF80_049849</name>
</gene>
<keyword evidence="3" id="KW-1185">Reference proteome</keyword>
<feature type="region of interest" description="Disordered" evidence="1">
    <location>
        <begin position="25"/>
        <end position="52"/>
    </location>
</feature>
<dbReference type="Proteomes" id="UP000314294">
    <property type="component" value="Unassembled WGS sequence"/>
</dbReference>
<protein>
    <submittedName>
        <fullName evidence="2">Uncharacterized protein</fullName>
    </submittedName>
</protein>
<dbReference type="EMBL" id="SRLO01001229">
    <property type="protein sequence ID" value="TNN39973.1"/>
    <property type="molecule type" value="Genomic_DNA"/>
</dbReference>
<sequence>MEARVACSAPCAVPRGRMRERNCARVSWGPSTDTHVAKNPSGSSRPTSTSRNVFLTNSLPASRAAAEGDIFKCNVTLNRISEKLQKCTRKEESGDTASVAFTSNLRHDHRVCVVILSPSALSSTLPSTCAGKKKLFPI</sequence>
<evidence type="ECO:0000313" key="2">
    <source>
        <dbReference type="EMBL" id="TNN39973.1"/>
    </source>
</evidence>
<evidence type="ECO:0000256" key="1">
    <source>
        <dbReference type="SAM" id="MobiDB-lite"/>
    </source>
</evidence>
<name>A0A4Z2FGT2_9TELE</name>
<organism evidence="2 3">
    <name type="scientific">Liparis tanakae</name>
    <name type="common">Tanaka's snailfish</name>
    <dbReference type="NCBI Taxonomy" id="230148"/>
    <lineage>
        <taxon>Eukaryota</taxon>
        <taxon>Metazoa</taxon>
        <taxon>Chordata</taxon>
        <taxon>Craniata</taxon>
        <taxon>Vertebrata</taxon>
        <taxon>Euteleostomi</taxon>
        <taxon>Actinopterygii</taxon>
        <taxon>Neopterygii</taxon>
        <taxon>Teleostei</taxon>
        <taxon>Neoteleostei</taxon>
        <taxon>Acanthomorphata</taxon>
        <taxon>Eupercaria</taxon>
        <taxon>Perciformes</taxon>
        <taxon>Cottioidei</taxon>
        <taxon>Cottales</taxon>
        <taxon>Liparidae</taxon>
        <taxon>Liparis</taxon>
    </lineage>
</organism>
<accession>A0A4Z2FGT2</accession>
<reference evidence="2 3" key="1">
    <citation type="submission" date="2019-03" db="EMBL/GenBank/DDBJ databases">
        <title>First draft genome of Liparis tanakae, snailfish: a comprehensive survey of snailfish specific genes.</title>
        <authorList>
            <person name="Kim W."/>
            <person name="Song I."/>
            <person name="Jeong J.-H."/>
            <person name="Kim D."/>
            <person name="Kim S."/>
            <person name="Ryu S."/>
            <person name="Song J.Y."/>
            <person name="Lee S.K."/>
        </authorList>
    </citation>
    <scope>NUCLEOTIDE SEQUENCE [LARGE SCALE GENOMIC DNA]</scope>
    <source>
        <tissue evidence="2">Muscle</tissue>
    </source>
</reference>
<evidence type="ECO:0000313" key="3">
    <source>
        <dbReference type="Proteomes" id="UP000314294"/>
    </source>
</evidence>
<comment type="caution">
    <text evidence="2">The sequence shown here is derived from an EMBL/GenBank/DDBJ whole genome shotgun (WGS) entry which is preliminary data.</text>
</comment>
<proteinExistence type="predicted"/>
<dbReference type="AlphaFoldDB" id="A0A4Z2FGT2"/>
<feature type="compositionally biased region" description="Low complexity" evidence="1">
    <location>
        <begin position="39"/>
        <end position="52"/>
    </location>
</feature>